<dbReference type="NCBIfam" id="NF002959">
    <property type="entry name" value="PRK03624.1"/>
    <property type="match status" value="1"/>
</dbReference>
<accession>A0A917APA7</accession>
<dbReference type="InterPro" id="IPR016181">
    <property type="entry name" value="Acyl_CoA_acyltransferase"/>
</dbReference>
<dbReference type="AlphaFoldDB" id="A0A917APA7"/>
<protein>
    <submittedName>
        <fullName evidence="4">GNAT family acetyltransferase</fullName>
    </submittedName>
</protein>
<dbReference type="RefSeq" id="WP_188683145.1">
    <property type="nucleotide sequence ID" value="NZ_BMIS01000003.1"/>
</dbReference>
<dbReference type="GO" id="GO:0016747">
    <property type="term" value="F:acyltransferase activity, transferring groups other than amino-acyl groups"/>
    <property type="evidence" value="ECO:0007669"/>
    <property type="project" value="InterPro"/>
</dbReference>
<dbReference type="EMBL" id="BMIS01000003">
    <property type="protein sequence ID" value="GGE64140.1"/>
    <property type="molecule type" value="Genomic_DNA"/>
</dbReference>
<evidence type="ECO:0000313" key="5">
    <source>
        <dbReference type="Proteomes" id="UP000633136"/>
    </source>
</evidence>
<evidence type="ECO:0000256" key="2">
    <source>
        <dbReference type="ARBA" id="ARBA00023315"/>
    </source>
</evidence>
<dbReference type="Proteomes" id="UP000633136">
    <property type="component" value="Unassembled WGS sequence"/>
</dbReference>
<reference evidence="4" key="1">
    <citation type="journal article" date="2014" name="Int. J. Syst. Evol. Microbiol.">
        <title>Complete genome sequence of Corynebacterium casei LMG S-19264T (=DSM 44701T), isolated from a smear-ripened cheese.</title>
        <authorList>
            <consortium name="US DOE Joint Genome Institute (JGI-PGF)"/>
            <person name="Walter F."/>
            <person name="Albersmeier A."/>
            <person name="Kalinowski J."/>
            <person name="Ruckert C."/>
        </authorList>
    </citation>
    <scope>NUCLEOTIDE SEQUENCE</scope>
    <source>
        <strain evidence="4">CGMCC 1.15388</strain>
    </source>
</reference>
<dbReference type="PANTHER" id="PTHR43877:SF2">
    <property type="entry name" value="AMINOALKYLPHOSPHONATE N-ACETYLTRANSFERASE-RELATED"/>
    <property type="match status" value="1"/>
</dbReference>
<keyword evidence="5" id="KW-1185">Reference proteome</keyword>
<dbReference type="Pfam" id="PF00583">
    <property type="entry name" value="Acetyltransf_1"/>
    <property type="match status" value="1"/>
</dbReference>
<dbReference type="PROSITE" id="PS51186">
    <property type="entry name" value="GNAT"/>
    <property type="match status" value="1"/>
</dbReference>
<dbReference type="PANTHER" id="PTHR43877">
    <property type="entry name" value="AMINOALKYLPHOSPHONATE N-ACETYLTRANSFERASE-RELATED-RELATED"/>
    <property type="match status" value="1"/>
</dbReference>
<proteinExistence type="predicted"/>
<feature type="domain" description="N-acetyltransferase" evidence="3">
    <location>
        <begin position="17"/>
        <end position="154"/>
    </location>
</feature>
<name>A0A917APA7_9MICC</name>
<dbReference type="InterPro" id="IPR000182">
    <property type="entry name" value="GNAT_dom"/>
</dbReference>
<keyword evidence="2" id="KW-0012">Acyltransferase</keyword>
<evidence type="ECO:0000259" key="3">
    <source>
        <dbReference type="PROSITE" id="PS51186"/>
    </source>
</evidence>
<evidence type="ECO:0000313" key="4">
    <source>
        <dbReference type="EMBL" id="GGE64140.1"/>
    </source>
</evidence>
<gene>
    <name evidence="4" type="ORF">GCM10011401_09080</name>
</gene>
<sequence length="154" mass="17126">MADQQAYLREITVQIQDPLPEERAEEAAALWQTAGLTRPWNDPVADCMQALRSPASTVLWVEDPGGSASSVAGTALVGEDGHRGWVYYVAVDEALRGRGIGAQLIRAAEQWLEGRGVRKLMLMVRAENHAVQEFYRGLGYEPQDVMTMGRWLRD</sequence>
<reference evidence="4" key="2">
    <citation type="submission" date="2020-09" db="EMBL/GenBank/DDBJ databases">
        <authorList>
            <person name="Sun Q."/>
            <person name="Zhou Y."/>
        </authorList>
    </citation>
    <scope>NUCLEOTIDE SEQUENCE</scope>
    <source>
        <strain evidence="4">CGMCC 1.15388</strain>
    </source>
</reference>
<dbReference type="Gene3D" id="3.40.630.30">
    <property type="match status" value="1"/>
</dbReference>
<comment type="caution">
    <text evidence="4">The sequence shown here is derived from an EMBL/GenBank/DDBJ whole genome shotgun (WGS) entry which is preliminary data.</text>
</comment>
<dbReference type="CDD" id="cd04301">
    <property type="entry name" value="NAT_SF"/>
    <property type="match status" value="1"/>
</dbReference>
<evidence type="ECO:0000256" key="1">
    <source>
        <dbReference type="ARBA" id="ARBA00022679"/>
    </source>
</evidence>
<organism evidence="4 5">
    <name type="scientific">Nesterenkonia cremea</name>
    <dbReference type="NCBI Taxonomy" id="1882340"/>
    <lineage>
        <taxon>Bacteria</taxon>
        <taxon>Bacillati</taxon>
        <taxon>Actinomycetota</taxon>
        <taxon>Actinomycetes</taxon>
        <taxon>Micrococcales</taxon>
        <taxon>Micrococcaceae</taxon>
        <taxon>Nesterenkonia</taxon>
    </lineage>
</organism>
<dbReference type="InterPro" id="IPR050832">
    <property type="entry name" value="Bact_Acetyltransf"/>
</dbReference>
<keyword evidence="1" id="KW-0808">Transferase</keyword>
<dbReference type="SUPFAM" id="SSF55729">
    <property type="entry name" value="Acyl-CoA N-acyltransferases (Nat)"/>
    <property type="match status" value="1"/>
</dbReference>